<evidence type="ECO:0000313" key="1">
    <source>
        <dbReference type="EMBL" id="GGP06431.1"/>
    </source>
</evidence>
<reference evidence="1" key="2">
    <citation type="submission" date="2020-09" db="EMBL/GenBank/DDBJ databases">
        <authorList>
            <person name="Sun Q."/>
            <person name="Zhou Y."/>
        </authorList>
    </citation>
    <scope>NUCLEOTIDE SEQUENCE</scope>
    <source>
        <strain evidence="1">CGMCC 4.7430</strain>
    </source>
</reference>
<reference evidence="1" key="1">
    <citation type="journal article" date="2014" name="Int. J. Syst. Evol. Microbiol.">
        <title>Complete genome sequence of Corynebacterium casei LMG S-19264T (=DSM 44701T), isolated from a smear-ripened cheese.</title>
        <authorList>
            <consortium name="US DOE Joint Genome Institute (JGI-PGF)"/>
            <person name="Walter F."/>
            <person name="Albersmeier A."/>
            <person name="Kalinowski J."/>
            <person name="Ruckert C."/>
        </authorList>
    </citation>
    <scope>NUCLEOTIDE SEQUENCE</scope>
    <source>
        <strain evidence="1">CGMCC 4.7430</strain>
    </source>
</reference>
<name>A0A918E5N3_9ACTN</name>
<accession>A0A918E5N3</accession>
<comment type="caution">
    <text evidence="1">The sequence shown here is derived from an EMBL/GenBank/DDBJ whole genome shotgun (WGS) entry which is preliminary data.</text>
</comment>
<dbReference type="EMBL" id="BMNK01000004">
    <property type="protein sequence ID" value="GGP06431.1"/>
    <property type="molecule type" value="Genomic_DNA"/>
</dbReference>
<sequence>MVPGGTWGGLAVRDALAWGALGASPLDAGAPHAGGLDAGAPVVADAGTAVRPAMQPVARGTAAATAAHGFIRIGHTYQTLDEPKKQY</sequence>
<dbReference type="AlphaFoldDB" id="A0A918E5N3"/>
<evidence type="ECO:0000313" key="2">
    <source>
        <dbReference type="Proteomes" id="UP000660745"/>
    </source>
</evidence>
<dbReference type="Proteomes" id="UP000660745">
    <property type="component" value="Unassembled WGS sequence"/>
</dbReference>
<protein>
    <submittedName>
        <fullName evidence="1">Uncharacterized protein</fullName>
    </submittedName>
</protein>
<proteinExistence type="predicted"/>
<gene>
    <name evidence="1" type="ORF">GCM10012278_30020</name>
</gene>
<organism evidence="1 2">
    <name type="scientific">Nonomuraea glycinis</name>
    <dbReference type="NCBI Taxonomy" id="2047744"/>
    <lineage>
        <taxon>Bacteria</taxon>
        <taxon>Bacillati</taxon>
        <taxon>Actinomycetota</taxon>
        <taxon>Actinomycetes</taxon>
        <taxon>Streptosporangiales</taxon>
        <taxon>Streptosporangiaceae</taxon>
        <taxon>Nonomuraea</taxon>
    </lineage>
</organism>
<keyword evidence="2" id="KW-1185">Reference proteome</keyword>